<dbReference type="Proteomes" id="UP000197019">
    <property type="component" value="Chromosome"/>
</dbReference>
<dbReference type="RefSeq" id="WP_088617976.1">
    <property type="nucleotide sequence ID" value="NZ_CP022129.1"/>
</dbReference>
<evidence type="ECO:0000313" key="1">
    <source>
        <dbReference type="EMBL" id="ASF45093.1"/>
    </source>
</evidence>
<proteinExistence type="predicted"/>
<organism evidence="1 2">
    <name type="scientific">Methylovulum psychrotolerans</name>
    <dbReference type="NCBI Taxonomy" id="1704499"/>
    <lineage>
        <taxon>Bacteria</taxon>
        <taxon>Pseudomonadati</taxon>
        <taxon>Pseudomonadota</taxon>
        <taxon>Gammaproteobacteria</taxon>
        <taxon>Methylococcales</taxon>
        <taxon>Methylococcaceae</taxon>
        <taxon>Methylovulum</taxon>
    </lineage>
</organism>
<dbReference type="AlphaFoldDB" id="A0A1Z4BV21"/>
<gene>
    <name evidence="1" type="ORF">CEK71_02880</name>
</gene>
<protein>
    <submittedName>
        <fullName evidence="1">Uncharacterized protein</fullName>
    </submittedName>
</protein>
<dbReference type="EMBL" id="CP022129">
    <property type="protein sequence ID" value="ASF45093.1"/>
    <property type="molecule type" value="Genomic_DNA"/>
</dbReference>
<dbReference type="KEGG" id="mpsy:CEK71_02880"/>
<evidence type="ECO:0000313" key="2">
    <source>
        <dbReference type="Proteomes" id="UP000197019"/>
    </source>
</evidence>
<sequence>MTEYTIELDCSADIIWMCLSFLALDIESQVKIIGPLPTQAVLEDSTICLAARQYEHNHNGASLFACVFGHFEVGWIDEFYPCPLAVELFALAGSMGLAQTYESFVDSEEWHKLRRLAKDALAEAGLPLHPVPAKIDFDDFLEITGRGGYRGQEFLMRLIRWRSRGKA</sequence>
<name>A0A1Z4BV21_9GAMM</name>
<accession>A0A1Z4BV21</accession>
<reference evidence="1 2" key="1">
    <citation type="submission" date="2017-06" db="EMBL/GenBank/DDBJ databases">
        <title>Genome Sequencing of the methanotroph Methylovulum psychrotolerants str. HV10-M2 isolated from a high-altitude environment.</title>
        <authorList>
            <person name="Mateos-Rivera A."/>
        </authorList>
    </citation>
    <scope>NUCLEOTIDE SEQUENCE [LARGE SCALE GENOMIC DNA]</scope>
    <source>
        <strain evidence="1 2">HV10_M2</strain>
    </source>
</reference>
<keyword evidence="2" id="KW-1185">Reference proteome</keyword>